<reference evidence="1 2" key="1">
    <citation type="submission" date="2018-03" db="EMBL/GenBank/DDBJ databases">
        <title>Whole genome sequencing of Histamine producing bacteria.</title>
        <authorList>
            <person name="Butler K."/>
        </authorList>
    </citation>
    <scope>NUCLEOTIDE SEQUENCE [LARGE SCALE GENOMIC DNA]</scope>
    <source>
        <strain evidence="1 2">ATCC 51761</strain>
    </source>
</reference>
<sequence>MQTLNLIALSDGLYLDAFVQDEHDEVIFLSLWARDGDMQHFFAALTLPITQGGYRERTVNLPNGQSHTLHLNRVSDMKKMTTRLPKYTPVGEWVHTWLMLPALTKTPHGSQEAWLISPTALDWNALWPTVKNLCHLPLLDSWQPYLAPLLGNAPMVNTLTAWGLHAYHLHFEPEVIEPLIADAVKTKTLPLTLVQ</sequence>
<accession>A0ABX5GMB3</accession>
<dbReference type="Proteomes" id="UP000241190">
    <property type="component" value="Unassembled WGS sequence"/>
</dbReference>
<evidence type="ECO:0000313" key="2">
    <source>
        <dbReference type="Proteomes" id="UP000241190"/>
    </source>
</evidence>
<keyword evidence="2" id="KW-1185">Reference proteome</keyword>
<evidence type="ECO:0000313" key="1">
    <source>
        <dbReference type="EMBL" id="PSW89904.1"/>
    </source>
</evidence>
<organism evidence="1 2">
    <name type="scientific">Photobacterium iliopiscarium</name>
    <dbReference type="NCBI Taxonomy" id="56192"/>
    <lineage>
        <taxon>Bacteria</taxon>
        <taxon>Pseudomonadati</taxon>
        <taxon>Pseudomonadota</taxon>
        <taxon>Gammaproteobacteria</taxon>
        <taxon>Vibrionales</taxon>
        <taxon>Vibrionaceae</taxon>
        <taxon>Photobacterium</taxon>
    </lineage>
</organism>
<gene>
    <name evidence="1" type="ORF">C9J52_20015</name>
</gene>
<protein>
    <recommendedName>
        <fullName evidence="3">DUF4123 domain-containing protein</fullName>
    </recommendedName>
</protein>
<comment type="caution">
    <text evidence="1">The sequence shown here is derived from an EMBL/GenBank/DDBJ whole genome shotgun (WGS) entry which is preliminary data.</text>
</comment>
<evidence type="ECO:0008006" key="3">
    <source>
        <dbReference type="Google" id="ProtNLM"/>
    </source>
</evidence>
<dbReference type="RefSeq" id="WP_045036728.1">
    <property type="nucleotide sequence ID" value="NZ_JZSR01000012.1"/>
</dbReference>
<dbReference type="EMBL" id="PYOP01000065">
    <property type="protein sequence ID" value="PSW89904.1"/>
    <property type="molecule type" value="Genomic_DNA"/>
</dbReference>
<proteinExistence type="predicted"/>
<name>A0ABX5GMB3_9GAMM</name>